<dbReference type="EMBL" id="JBEYRS010000006">
    <property type="protein sequence ID" value="MEW2363830.1"/>
    <property type="molecule type" value="Genomic_DNA"/>
</dbReference>
<dbReference type="Proteomes" id="UP001553843">
    <property type="component" value="Unassembled WGS sequence"/>
</dbReference>
<proteinExistence type="predicted"/>
<evidence type="ECO:0000313" key="1">
    <source>
        <dbReference type="EMBL" id="MEW2363830.1"/>
    </source>
</evidence>
<accession>A0ABV3LWI9</accession>
<sequence>MLTSAQAPRTDKAPGMSLLLTTTVPRGYAHRASVAEMLITGWDKDAHTLAETSDAYVVRARCVPGVGQQGAGLADRLDQEQRVPVAVGRREERGTQEGERVFTADLVLRRPAG</sequence>
<name>A0ABV3LWI9_9ACTN</name>
<organism evidence="1 2">
    <name type="scientific">Streptomyces huasconensis</name>
    <dbReference type="NCBI Taxonomy" id="1854574"/>
    <lineage>
        <taxon>Bacteria</taxon>
        <taxon>Bacillati</taxon>
        <taxon>Actinomycetota</taxon>
        <taxon>Actinomycetes</taxon>
        <taxon>Kitasatosporales</taxon>
        <taxon>Streptomycetaceae</taxon>
        <taxon>Streptomyces</taxon>
    </lineage>
</organism>
<keyword evidence="2" id="KW-1185">Reference proteome</keyword>
<gene>
    <name evidence="1" type="ORF">AB0887_18025</name>
</gene>
<comment type="caution">
    <text evidence="1">The sequence shown here is derived from an EMBL/GenBank/DDBJ whole genome shotgun (WGS) entry which is preliminary data.</text>
</comment>
<dbReference type="RefSeq" id="WP_359779541.1">
    <property type="nucleotide sequence ID" value="NZ_JBEYRR010000006.1"/>
</dbReference>
<protein>
    <submittedName>
        <fullName evidence="1">Uncharacterized protein</fullName>
    </submittedName>
</protein>
<evidence type="ECO:0000313" key="2">
    <source>
        <dbReference type="Proteomes" id="UP001553843"/>
    </source>
</evidence>
<reference evidence="1 2" key="1">
    <citation type="submission" date="2024-06" db="EMBL/GenBank/DDBJ databases">
        <title>The Natural Products Discovery Center: Release of the First 8490 Sequenced Strains for Exploring Actinobacteria Biosynthetic Diversity.</title>
        <authorList>
            <person name="Kalkreuter E."/>
            <person name="Kautsar S.A."/>
            <person name="Yang D."/>
            <person name="Bader C.D."/>
            <person name="Teijaro C.N."/>
            <person name="Fluegel L."/>
            <person name="Davis C.M."/>
            <person name="Simpson J.R."/>
            <person name="Lauterbach L."/>
            <person name="Steele A.D."/>
            <person name="Gui C."/>
            <person name="Meng S."/>
            <person name="Li G."/>
            <person name="Viehrig K."/>
            <person name="Ye F."/>
            <person name="Su P."/>
            <person name="Kiefer A.F."/>
            <person name="Nichols A."/>
            <person name="Cepeda A.J."/>
            <person name="Yan W."/>
            <person name="Fan B."/>
            <person name="Jiang Y."/>
            <person name="Adhikari A."/>
            <person name="Zheng C.-J."/>
            <person name="Schuster L."/>
            <person name="Cowan T.M."/>
            <person name="Smanski M.J."/>
            <person name="Chevrette M.G."/>
            <person name="De Carvalho L.P.S."/>
            <person name="Shen B."/>
        </authorList>
    </citation>
    <scope>NUCLEOTIDE SEQUENCE [LARGE SCALE GENOMIC DNA]</scope>
    <source>
        <strain evidence="1 2">NPDC047833</strain>
    </source>
</reference>